<name>A0A1S2W0K2_BIFLN</name>
<feature type="compositionally biased region" description="Basic and acidic residues" evidence="1">
    <location>
        <begin position="89"/>
        <end position="110"/>
    </location>
</feature>
<dbReference type="RefSeq" id="WP_071474540.1">
    <property type="nucleotide sequence ID" value="NZ_MOAE01000020.1"/>
</dbReference>
<sequence length="145" mass="14627">MPWCCSPLPALRCPSGASAALEVDDPSKVTDADVKAEVNDANANATVAVANNVVTVTVTAQDGTTVKVYRVVLAKKAVTPDPEGPTDPDSGKDDGDKNTGKDPDKGDKPGADLSETGAAVLGLGGAVVALAVAGISLTIWRKRCA</sequence>
<evidence type="ECO:0000313" key="3">
    <source>
        <dbReference type="EMBL" id="OIN64483.1"/>
    </source>
</evidence>
<keyword evidence="2" id="KW-1133">Transmembrane helix</keyword>
<evidence type="ECO:0008006" key="5">
    <source>
        <dbReference type="Google" id="ProtNLM"/>
    </source>
</evidence>
<gene>
    <name evidence="3" type="ORF">BFS26_02905</name>
</gene>
<feature type="transmembrane region" description="Helical" evidence="2">
    <location>
        <begin position="118"/>
        <end position="140"/>
    </location>
</feature>
<keyword evidence="2" id="KW-0812">Transmembrane</keyword>
<evidence type="ECO:0000313" key="4">
    <source>
        <dbReference type="Proteomes" id="UP000181801"/>
    </source>
</evidence>
<reference evidence="3 4" key="1">
    <citation type="journal article" date="2016" name="BMC Microbiol.">
        <title>Fucosyllactose and L-fucose utilization of infant Bifidobacterium longum and Bifidobacterium kashiwanohense.</title>
        <authorList>
            <person name="Bunesova V."/>
            <person name="Lacroix C."/>
            <person name="Schwab C."/>
        </authorList>
    </citation>
    <scope>NUCLEOTIDE SEQUENCE [LARGE SCALE GENOMIC DNA]</scope>
    <source>
        <strain evidence="3 4">BSM11-5</strain>
    </source>
</reference>
<dbReference type="AlphaFoldDB" id="A0A1S2W0K2"/>
<dbReference type="Proteomes" id="UP000181801">
    <property type="component" value="Unassembled WGS sequence"/>
</dbReference>
<accession>A0A1S2W0K2</accession>
<dbReference type="EMBL" id="MOAE01000020">
    <property type="protein sequence ID" value="OIN64483.1"/>
    <property type="molecule type" value="Genomic_DNA"/>
</dbReference>
<evidence type="ECO:0000256" key="1">
    <source>
        <dbReference type="SAM" id="MobiDB-lite"/>
    </source>
</evidence>
<proteinExistence type="predicted"/>
<keyword evidence="2" id="KW-0472">Membrane</keyword>
<protein>
    <recommendedName>
        <fullName evidence="5">Cadherin-like beta sandwich domain-containing protein</fullName>
    </recommendedName>
</protein>
<evidence type="ECO:0000256" key="2">
    <source>
        <dbReference type="SAM" id="Phobius"/>
    </source>
</evidence>
<organism evidence="3 4">
    <name type="scientific">Bifidobacterium longum subsp. suis</name>
    <dbReference type="NCBI Taxonomy" id="1695"/>
    <lineage>
        <taxon>Bacteria</taxon>
        <taxon>Bacillati</taxon>
        <taxon>Actinomycetota</taxon>
        <taxon>Actinomycetes</taxon>
        <taxon>Bifidobacteriales</taxon>
        <taxon>Bifidobacteriaceae</taxon>
        <taxon>Bifidobacterium</taxon>
    </lineage>
</organism>
<comment type="caution">
    <text evidence="3">The sequence shown here is derived from an EMBL/GenBank/DDBJ whole genome shotgun (WGS) entry which is preliminary data.</text>
</comment>
<feature type="region of interest" description="Disordered" evidence="1">
    <location>
        <begin position="77"/>
        <end position="114"/>
    </location>
</feature>